<dbReference type="RefSeq" id="WP_332866529.1">
    <property type="nucleotide sequence ID" value="NZ_JBAFSM010000039.1"/>
</dbReference>
<proteinExistence type="predicted"/>
<evidence type="ECO:0000313" key="1">
    <source>
        <dbReference type="EMBL" id="MEG3439046.1"/>
    </source>
</evidence>
<name>A0AAW9QVI3_9CHRO</name>
<accession>A0AAW9QVI3</accession>
<gene>
    <name evidence="1" type="ORF">V0288_18115</name>
</gene>
<organism evidence="1 2">
    <name type="scientific">Pannus brasiliensis CCIBt3594</name>
    <dbReference type="NCBI Taxonomy" id="1427578"/>
    <lineage>
        <taxon>Bacteria</taxon>
        <taxon>Bacillati</taxon>
        <taxon>Cyanobacteriota</taxon>
        <taxon>Cyanophyceae</taxon>
        <taxon>Oscillatoriophycideae</taxon>
        <taxon>Chroococcales</taxon>
        <taxon>Microcystaceae</taxon>
        <taxon>Pannus</taxon>
    </lineage>
</organism>
<comment type="caution">
    <text evidence="1">The sequence shown here is derived from an EMBL/GenBank/DDBJ whole genome shotgun (WGS) entry which is preliminary data.</text>
</comment>
<dbReference type="AlphaFoldDB" id="A0AAW9QVI3"/>
<dbReference type="EMBL" id="JBAFSM010000039">
    <property type="protein sequence ID" value="MEG3439046.1"/>
    <property type="molecule type" value="Genomic_DNA"/>
</dbReference>
<protein>
    <submittedName>
        <fullName evidence="1">Uncharacterized protein</fullName>
    </submittedName>
</protein>
<sequence>MSGQMCWLSRFGGDGEKILHLRLASNEAWKPYTSMPRYSVPDYKDMPTGSKGWATYQKLFKAGWTLVPSPQYNYSYPSDRVA</sequence>
<reference evidence="1 2" key="1">
    <citation type="submission" date="2024-01" db="EMBL/GenBank/DDBJ databases">
        <title>Genomic insights into the taxonomy and metabolism of the cyanobacterium Pannus brasiliensis CCIBt3594.</title>
        <authorList>
            <person name="Machado M."/>
            <person name="Botero N.B."/>
            <person name="Andreote A.P.D."/>
            <person name="Feitosa A.M.T."/>
            <person name="Popin R."/>
            <person name="Sivonen K."/>
            <person name="Fiore M.F."/>
        </authorList>
    </citation>
    <scope>NUCLEOTIDE SEQUENCE [LARGE SCALE GENOMIC DNA]</scope>
    <source>
        <strain evidence="1 2">CCIBt3594</strain>
    </source>
</reference>
<dbReference type="Proteomes" id="UP001328733">
    <property type="component" value="Unassembled WGS sequence"/>
</dbReference>
<evidence type="ECO:0000313" key="2">
    <source>
        <dbReference type="Proteomes" id="UP001328733"/>
    </source>
</evidence>
<keyword evidence="2" id="KW-1185">Reference proteome</keyword>